<dbReference type="AlphaFoldDB" id="A0AAV0F6P1"/>
<dbReference type="EMBL" id="CAMAPF010000964">
    <property type="protein sequence ID" value="CAH9131022.1"/>
    <property type="molecule type" value="Genomic_DNA"/>
</dbReference>
<keyword evidence="3" id="KW-1185">Reference proteome</keyword>
<evidence type="ECO:0000313" key="1">
    <source>
        <dbReference type="EMBL" id="CAH9095341.1"/>
    </source>
</evidence>
<reference evidence="2" key="1">
    <citation type="submission" date="2022-07" db="EMBL/GenBank/DDBJ databases">
        <authorList>
            <person name="Macas J."/>
            <person name="Novak P."/>
            <person name="Neumann P."/>
        </authorList>
    </citation>
    <scope>NUCLEOTIDE SEQUENCE</scope>
</reference>
<comment type="caution">
    <text evidence="2">The sequence shown here is derived from an EMBL/GenBank/DDBJ whole genome shotgun (WGS) entry which is preliminary data.</text>
</comment>
<organism evidence="2 3">
    <name type="scientific">Cuscuta epithymum</name>
    <dbReference type="NCBI Taxonomy" id="186058"/>
    <lineage>
        <taxon>Eukaryota</taxon>
        <taxon>Viridiplantae</taxon>
        <taxon>Streptophyta</taxon>
        <taxon>Embryophyta</taxon>
        <taxon>Tracheophyta</taxon>
        <taxon>Spermatophyta</taxon>
        <taxon>Magnoliopsida</taxon>
        <taxon>eudicotyledons</taxon>
        <taxon>Gunneridae</taxon>
        <taxon>Pentapetalae</taxon>
        <taxon>asterids</taxon>
        <taxon>lamiids</taxon>
        <taxon>Solanales</taxon>
        <taxon>Convolvulaceae</taxon>
        <taxon>Cuscuteae</taxon>
        <taxon>Cuscuta</taxon>
        <taxon>Cuscuta subgen. Cuscuta</taxon>
    </lineage>
</organism>
<sequence length="112" mass="13107">MQKLEPHQLALFTKTIFGPFLDSRNMCCSRQLIQYLLGNLVEFDNSNNPFHLYFNILMSSYINECVVLMLKFAEVLPMHMRSSKVCSSNVSDYQAKWAHDLYYYGHLKGRAM</sequence>
<evidence type="ECO:0000313" key="3">
    <source>
        <dbReference type="Proteomes" id="UP001152523"/>
    </source>
</evidence>
<protein>
    <submittedName>
        <fullName evidence="2">Uncharacterized protein</fullName>
    </submittedName>
</protein>
<gene>
    <name evidence="1" type="ORF">CEPIT_LOCUS13236</name>
    <name evidence="2" type="ORF">CEPIT_LOCUS31093</name>
</gene>
<dbReference type="Proteomes" id="UP001152523">
    <property type="component" value="Unassembled WGS sequence"/>
</dbReference>
<accession>A0AAV0F6P1</accession>
<dbReference type="EMBL" id="CAMAPF010000084">
    <property type="protein sequence ID" value="CAH9095341.1"/>
    <property type="molecule type" value="Genomic_DNA"/>
</dbReference>
<name>A0AAV0F6P1_9ASTE</name>
<proteinExistence type="predicted"/>
<evidence type="ECO:0000313" key="2">
    <source>
        <dbReference type="EMBL" id="CAH9131022.1"/>
    </source>
</evidence>